<evidence type="ECO:0000313" key="2">
    <source>
        <dbReference type="EMBL" id="KIM67552.1"/>
    </source>
</evidence>
<dbReference type="AlphaFoldDB" id="A0A0C3ARJ1"/>
<protein>
    <submittedName>
        <fullName evidence="2">Uncharacterized protein</fullName>
    </submittedName>
</protein>
<keyword evidence="3" id="KW-1185">Reference proteome</keyword>
<reference evidence="3" key="2">
    <citation type="submission" date="2015-01" db="EMBL/GenBank/DDBJ databases">
        <title>Evolutionary Origins and Diversification of the Mycorrhizal Mutualists.</title>
        <authorList>
            <consortium name="DOE Joint Genome Institute"/>
            <consortium name="Mycorrhizal Genomics Consortium"/>
            <person name="Kohler A."/>
            <person name="Kuo A."/>
            <person name="Nagy L.G."/>
            <person name="Floudas D."/>
            <person name="Copeland A."/>
            <person name="Barry K.W."/>
            <person name="Cichocki N."/>
            <person name="Veneault-Fourrey C."/>
            <person name="LaButti K."/>
            <person name="Lindquist E.A."/>
            <person name="Lipzen A."/>
            <person name="Lundell T."/>
            <person name="Morin E."/>
            <person name="Murat C."/>
            <person name="Riley R."/>
            <person name="Ohm R."/>
            <person name="Sun H."/>
            <person name="Tunlid A."/>
            <person name="Henrissat B."/>
            <person name="Grigoriev I.V."/>
            <person name="Hibbett D.S."/>
            <person name="Martin F."/>
        </authorList>
    </citation>
    <scope>NUCLEOTIDE SEQUENCE [LARGE SCALE GENOMIC DNA]</scope>
    <source>
        <strain evidence="3">Foug A</strain>
    </source>
</reference>
<dbReference type="EMBL" id="KN822012">
    <property type="protein sequence ID" value="KIM67552.1"/>
    <property type="molecule type" value="Genomic_DNA"/>
</dbReference>
<feature type="region of interest" description="Disordered" evidence="1">
    <location>
        <begin position="1"/>
        <end position="25"/>
    </location>
</feature>
<dbReference type="InParanoid" id="A0A0C3ARJ1"/>
<dbReference type="Proteomes" id="UP000053989">
    <property type="component" value="Unassembled WGS sequence"/>
</dbReference>
<organism evidence="2 3">
    <name type="scientific">Scleroderma citrinum Foug A</name>
    <dbReference type="NCBI Taxonomy" id="1036808"/>
    <lineage>
        <taxon>Eukaryota</taxon>
        <taxon>Fungi</taxon>
        <taxon>Dikarya</taxon>
        <taxon>Basidiomycota</taxon>
        <taxon>Agaricomycotina</taxon>
        <taxon>Agaricomycetes</taxon>
        <taxon>Agaricomycetidae</taxon>
        <taxon>Boletales</taxon>
        <taxon>Sclerodermatineae</taxon>
        <taxon>Sclerodermataceae</taxon>
        <taxon>Scleroderma</taxon>
    </lineage>
</organism>
<proteinExistence type="predicted"/>
<sequence length="120" mass="13510">MPFRHPDSVHHVFGTRTSEPKHNSRPRRVCWGTEMMAKFTLLTSSIELVILVDFMPGLSAPPKQRSISVHCHVSIIRKLRTASDARFAIPMGLELALRPSAQTACLRQPSSFCHSMTRNT</sequence>
<reference evidence="2 3" key="1">
    <citation type="submission" date="2014-04" db="EMBL/GenBank/DDBJ databases">
        <authorList>
            <consortium name="DOE Joint Genome Institute"/>
            <person name="Kuo A."/>
            <person name="Kohler A."/>
            <person name="Nagy L.G."/>
            <person name="Floudas D."/>
            <person name="Copeland A."/>
            <person name="Barry K.W."/>
            <person name="Cichocki N."/>
            <person name="Veneault-Fourrey C."/>
            <person name="LaButti K."/>
            <person name="Lindquist E.A."/>
            <person name="Lipzen A."/>
            <person name="Lundell T."/>
            <person name="Morin E."/>
            <person name="Murat C."/>
            <person name="Sun H."/>
            <person name="Tunlid A."/>
            <person name="Henrissat B."/>
            <person name="Grigoriev I.V."/>
            <person name="Hibbett D.S."/>
            <person name="Martin F."/>
            <person name="Nordberg H.P."/>
            <person name="Cantor M.N."/>
            <person name="Hua S.X."/>
        </authorList>
    </citation>
    <scope>NUCLEOTIDE SEQUENCE [LARGE SCALE GENOMIC DNA]</scope>
    <source>
        <strain evidence="2 3">Foug A</strain>
    </source>
</reference>
<dbReference type="HOGENOM" id="CLU_2051040_0_0_1"/>
<name>A0A0C3ARJ1_9AGAM</name>
<evidence type="ECO:0000256" key="1">
    <source>
        <dbReference type="SAM" id="MobiDB-lite"/>
    </source>
</evidence>
<gene>
    <name evidence="2" type="ORF">SCLCIDRAFT_1108389</name>
</gene>
<evidence type="ECO:0000313" key="3">
    <source>
        <dbReference type="Proteomes" id="UP000053989"/>
    </source>
</evidence>
<accession>A0A0C3ARJ1</accession>
<feature type="compositionally biased region" description="Basic and acidic residues" evidence="1">
    <location>
        <begin position="1"/>
        <end position="10"/>
    </location>
</feature>